<reference evidence="7 8" key="1">
    <citation type="journal article" date="2023" name="Science">
        <title>Elucidation of the pathway for biosynthesis of saponin adjuvants from the soapbark tree.</title>
        <authorList>
            <person name="Reed J."/>
            <person name="Orme A."/>
            <person name="El-Demerdash A."/>
            <person name="Owen C."/>
            <person name="Martin L.B.B."/>
            <person name="Misra R.C."/>
            <person name="Kikuchi S."/>
            <person name="Rejzek M."/>
            <person name="Martin A.C."/>
            <person name="Harkess A."/>
            <person name="Leebens-Mack J."/>
            <person name="Louveau T."/>
            <person name="Stephenson M.J."/>
            <person name="Osbourn A."/>
        </authorList>
    </citation>
    <scope>NUCLEOTIDE SEQUENCE [LARGE SCALE GENOMIC DNA]</scope>
    <source>
        <strain evidence="7">S10</strain>
    </source>
</reference>
<dbReference type="GO" id="GO:0000978">
    <property type="term" value="F:RNA polymerase II cis-regulatory region sequence-specific DNA binding"/>
    <property type="evidence" value="ECO:0007669"/>
    <property type="project" value="TreeGrafter"/>
</dbReference>
<evidence type="ECO:0000313" key="7">
    <source>
        <dbReference type="EMBL" id="KAJ7982181.1"/>
    </source>
</evidence>
<dbReference type="Proteomes" id="UP001163823">
    <property type="component" value="Chromosome 1"/>
</dbReference>
<dbReference type="PROSITE" id="PS50888">
    <property type="entry name" value="BHLH"/>
    <property type="match status" value="1"/>
</dbReference>
<dbReference type="GO" id="GO:0000981">
    <property type="term" value="F:DNA-binding transcription factor activity, RNA polymerase II-specific"/>
    <property type="evidence" value="ECO:0007669"/>
    <property type="project" value="TreeGrafter"/>
</dbReference>
<dbReference type="InterPro" id="IPR011598">
    <property type="entry name" value="bHLH_dom"/>
</dbReference>
<protein>
    <submittedName>
        <fullName evidence="7">Transcription factor bHLH130 family</fullName>
    </submittedName>
</protein>
<feature type="domain" description="BHLH" evidence="6">
    <location>
        <begin position="351"/>
        <end position="401"/>
    </location>
</feature>
<evidence type="ECO:0000259" key="6">
    <source>
        <dbReference type="PROSITE" id="PS50888"/>
    </source>
</evidence>
<evidence type="ECO:0000256" key="5">
    <source>
        <dbReference type="ARBA" id="ARBA00023242"/>
    </source>
</evidence>
<evidence type="ECO:0000256" key="4">
    <source>
        <dbReference type="ARBA" id="ARBA00023163"/>
    </source>
</evidence>
<organism evidence="7 8">
    <name type="scientific">Quillaja saponaria</name>
    <name type="common">Soap bark tree</name>
    <dbReference type="NCBI Taxonomy" id="32244"/>
    <lineage>
        <taxon>Eukaryota</taxon>
        <taxon>Viridiplantae</taxon>
        <taxon>Streptophyta</taxon>
        <taxon>Embryophyta</taxon>
        <taxon>Tracheophyta</taxon>
        <taxon>Spermatophyta</taxon>
        <taxon>Magnoliopsida</taxon>
        <taxon>eudicotyledons</taxon>
        <taxon>Gunneridae</taxon>
        <taxon>Pentapetalae</taxon>
        <taxon>rosids</taxon>
        <taxon>fabids</taxon>
        <taxon>Fabales</taxon>
        <taxon>Quillajaceae</taxon>
        <taxon>Quillaja</taxon>
    </lineage>
</organism>
<keyword evidence="2" id="KW-0805">Transcription regulation</keyword>
<keyword evidence="3" id="KW-0238">DNA-binding</keyword>
<name>A0AAD7QIM3_QUISA</name>
<dbReference type="Gene3D" id="4.10.280.10">
    <property type="entry name" value="Helix-loop-helix DNA-binding domain"/>
    <property type="match status" value="1"/>
</dbReference>
<accession>A0AAD7QIM3</accession>
<comment type="subcellular location">
    <subcellularLocation>
        <location evidence="1">Nucleus</location>
    </subcellularLocation>
</comment>
<dbReference type="Pfam" id="PF00010">
    <property type="entry name" value="HLH"/>
    <property type="match status" value="1"/>
</dbReference>
<dbReference type="PANTHER" id="PTHR16223">
    <property type="entry name" value="TRANSCRIPTION FACTOR BHLH83-RELATED"/>
    <property type="match status" value="1"/>
</dbReference>
<dbReference type="InterPro" id="IPR045843">
    <property type="entry name" value="IND-like"/>
</dbReference>
<dbReference type="FunFam" id="4.10.280.10:FF:000021">
    <property type="entry name" value="Transcription factor bHLH130 family"/>
    <property type="match status" value="1"/>
</dbReference>
<dbReference type="SUPFAM" id="SSF47459">
    <property type="entry name" value="HLH, helix-loop-helix DNA-binding domain"/>
    <property type="match status" value="1"/>
</dbReference>
<comment type="caution">
    <text evidence="7">The sequence shown here is derived from an EMBL/GenBank/DDBJ whole genome shotgun (WGS) entry which is preliminary data.</text>
</comment>
<dbReference type="AlphaFoldDB" id="A0AAD7QIM3"/>
<evidence type="ECO:0000256" key="1">
    <source>
        <dbReference type="ARBA" id="ARBA00004123"/>
    </source>
</evidence>
<keyword evidence="8" id="KW-1185">Reference proteome</keyword>
<dbReference type="CDD" id="cd11393">
    <property type="entry name" value="bHLH_AtbHLH_like"/>
    <property type="match status" value="1"/>
</dbReference>
<keyword evidence="5" id="KW-0539">Nucleus</keyword>
<sequence length="429" mass="47622">MSVLYSPIISYSDFELRKNPEFMDSNIYQHQQNHHHQNNSGLSRYRSAPISLLESLMESSHGGEEGIRGENYHPYVRSSSPEVETILTKFISSSNNSWENSEAIKQDIGDSVSTQNGYTYGTNNSQMTYQTQHVQGLQNNSSLNTGNNFGTSFGVVNSMVSEDSMQSRIGTRNCSNLIRQSSSPAGLFSSSTAENGFAALRDVGSFRACNVTNGEASSTSTSRFKDHISFSCRPSSSSRLMPQIAEIGNESIEASTHEGSSLRNGNGSSKCYIPKLSNESWEGSAFNGLKPTRDNDSIMFSISNALETQNADVEYYNHGLTHHLSLPTSSNMEKLLQLQSVPCKIRAKRGFATHPRSIAERIRRTRISEKIKKLQDSFPKMEKQTSTADMLDLAVEYIKDLQKQVKKLVDTRAKCLCSSKQEKYSSPSV</sequence>
<dbReference type="EMBL" id="JARAOO010000001">
    <property type="protein sequence ID" value="KAJ7982181.1"/>
    <property type="molecule type" value="Genomic_DNA"/>
</dbReference>
<keyword evidence="4" id="KW-0804">Transcription</keyword>
<dbReference type="GO" id="GO:0046983">
    <property type="term" value="F:protein dimerization activity"/>
    <property type="evidence" value="ECO:0007669"/>
    <property type="project" value="InterPro"/>
</dbReference>
<gene>
    <name evidence="7" type="ORF">O6P43_001331</name>
</gene>
<dbReference type="PANTHER" id="PTHR16223:SF345">
    <property type="entry name" value="TRANSCRIPTION FACTOR BHLH130-LIKE"/>
    <property type="match status" value="1"/>
</dbReference>
<dbReference type="SMART" id="SM00353">
    <property type="entry name" value="HLH"/>
    <property type="match status" value="1"/>
</dbReference>
<proteinExistence type="predicted"/>
<evidence type="ECO:0000256" key="3">
    <source>
        <dbReference type="ARBA" id="ARBA00023125"/>
    </source>
</evidence>
<dbReference type="InterPro" id="IPR045239">
    <property type="entry name" value="bHLH95_bHLH"/>
</dbReference>
<dbReference type="InterPro" id="IPR036638">
    <property type="entry name" value="HLH_DNA-bd_sf"/>
</dbReference>
<evidence type="ECO:0000313" key="8">
    <source>
        <dbReference type="Proteomes" id="UP001163823"/>
    </source>
</evidence>
<evidence type="ECO:0000256" key="2">
    <source>
        <dbReference type="ARBA" id="ARBA00023015"/>
    </source>
</evidence>
<dbReference type="GO" id="GO:0005634">
    <property type="term" value="C:nucleus"/>
    <property type="evidence" value="ECO:0007669"/>
    <property type="project" value="UniProtKB-SubCell"/>
</dbReference>